<organism evidence="1 2">
    <name type="scientific">Zootermopsis nevadensis</name>
    <name type="common">Dampwood termite</name>
    <dbReference type="NCBI Taxonomy" id="136037"/>
    <lineage>
        <taxon>Eukaryota</taxon>
        <taxon>Metazoa</taxon>
        <taxon>Ecdysozoa</taxon>
        <taxon>Arthropoda</taxon>
        <taxon>Hexapoda</taxon>
        <taxon>Insecta</taxon>
        <taxon>Pterygota</taxon>
        <taxon>Neoptera</taxon>
        <taxon>Polyneoptera</taxon>
        <taxon>Dictyoptera</taxon>
        <taxon>Blattodea</taxon>
        <taxon>Blattoidea</taxon>
        <taxon>Termitoidae</taxon>
        <taxon>Termopsidae</taxon>
        <taxon>Zootermopsis</taxon>
    </lineage>
</organism>
<protein>
    <submittedName>
        <fullName evidence="1">Uncharacterized protein</fullName>
    </submittedName>
</protein>
<proteinExistence type="predicted"/>
<keyword evidence="2" id="KW-1185">Reference proteome</keyword>
<dbReference type="Proteomes" id="UP000027135">
    <property type="component" value="Unassembled WGS sequence"/>
</dbReference>
<sequence>MFLLITTSYSSGLASVLTIPRFGPPIETVADLAASDVPWAATHPAWIFSMRESRDPLTLRVISQFRVMKNEELKKRSFKGDIAFSIERLPAGACTFTRCEISGLRGGEDDAFLLLGFDALLTCL</sequence>
<accession>A0A067QQU7</accession>
<gene>
    <name evidence="1" type="ORF">L798_14467</name>
</gene>
<dbReference type="AlphaFoldDB" id="A0A067QQU7"/>
<evidence type="ECO:0000313" key="1">
    <source>
        <dbReference type="EMBL" id="KDR10943.1"/>
    </source>
</evidence>
<evidence type="ECO:0000313" key="2">
    <source>
        <dbReference type="Proteomes" id="UP000027135"/>
    </source>
</evidence>
<dbReference type="EMBL" id="KK853131">
    <property type="protein sequence ID" value="KDR10943.1"/>
    <property type="molecule type" value="Genomic_DNA"/>
</dbReference>
<dbReference type="InParanoid" id="A0A067QQU7"/>
<reference evidence="1 2" key="1">
    <citation type="journal article" date="2014" name="Nat. Commun.">
        <title>Molecular traces of alternative social organization in a termite genome.</title>
        <authorList>
            <person name="Terrapon N."/>
            <person name="Li C."/>
            <person name="Robertson H.M."/>
            <person name="Ji L."/>
            <person name="Meng X."/>
            <person name="Booth W."/>
            <person name="Chen Z."/>
            <person name="Childers C.P."/>
            <person name="Glastad K.M."/>
            <person name="Gokhale K."/>
            <person name="Gowin J."/>
            <person name="Gronenberg W."/>
            <person name="Hermansen R.A."/>
            <person name="Hu H."/>
            <person name="Hunt B.G."/>
            <person name="Huylmans A.K."/>
            <person name="Khalil S.M."/>
            <person name="Mitchell R.D."/>
            <person name="Munoz-Torres M.C."/>
            <person name="Mustard J.A."/>
            <person name="Pan H."/>
            <person name="Reese J.T."/>
            <person name="Scharf M.E."/>
            <person name="Sun F."/>
            <person name="Vogel H."/>
            <person name="Xiao J."/>
            <person name="Yang W."/>
            <person name="Yang Z."/>
            <person name="Yang Z."/>
            <person name="Zhou J."/>
            <person name="Zhu J."/>
            <person name="Brent C.S."/>
            <person name="Elsik C.G."/>
            <person name="Goodisman M.A."/>
            <person name="Liberles D.A."/>
            <person name="Roe R.M."/>
            <person name="Vargo E.L."/>
            <person name="Vilcinskas A."/>
            <person name="Wang J."/>
            <person name="Bornberg-Bauer E."/>
            <person name="Korb J."/>
            <person name="Zhang G."/>
            <person name="Liebig J."/>
        </authorList>
    </citation>
    <scope>NUCLEOTIDE SEQUENCE [LARGE SCALE GENOMIC DNA]</scope>
    <source>
        <tissue evidence="1">Whole organism</tissue>
    </source>
</reference>
<name>A0A067QQU7_ZOONE</name>